<evidence type="ECO:0000259" key="8">
    <source>
        <dbReference type="PROSITE" id="PS50850"/>
    </source>
</evidence>
<feature type="transmembrane region" description="Helical" evidence="7">
    <location>
        <begin position="111"/>
        <end position="131"/>
    </location>
</feature>
<feature type="transmembrane region" description="Helical" evidence="7">
    <location>
        <begin position="573"/>
        <end position="595"/>
    </location>
</feature>
<dbReference type="EMBL" id="KZ851922">
    <property type="protein sequence ID" value="RDH18617.1"/>
    <property type="molecule type" value="Genomic_DNA"/>
</dbReference>
<feature type="transmembrane region" description="Helical" evidence="7">
    <location>
        <begin position="237"/>
        <end position="258"/>
    </location>
</feature>
<dbReference type="InterPro" id="IPR036259">
    <property type="entry name" value="MFS_trans_sf"/>
</dbReference>
<feature type="transmembrane region" description="Helical" evidence="7">
    <location>
        <begin position="338"/>
        <end position="358"/>
    </location>
</feature>
<dbReference type="Gene3D" id="1.20.1250.20">
    <property type="entry name" value="MFS general substrate transporter like domains"/>
    <property type="match status" value="1"/>
</dbReference>
<dbReference type="FunFam" id="1.20.1250.20:FF:000196">
    <property type="entry name" value="MFS toxin efflux pump (AflT)"/>
    <property type="match status" value="1"/>
</dbReference>
<feature type="transmembrane region" description="Helical" evidence="7">
    <location>
        <begin position="308"/>
        <end position="326"/>
    </location>
</feature>
<dbReference type="Proteomes" id="UP000253845">
    <property type="component" value="Unassembled WGS sequence"/>
</dbReference>
<feature type="transmembrane region" description="Helical" evidence="7">
    <location>
        <begin position="416"/>
        <end position="435"/>
    </location>
</feature>
<evidence type="ECO:0000256" key="4">
    <source>
        <dbReference type="ARBA" id="ARBA00022989"/>
    </source>
</evidence>
<feature type="transmembrane region" description="Helical" evidence="7">
    <location>
        <begin position="503"/>
        <end position="522"/>
    </location>
</feature>
<dbReference type="InterPro" id="IPR011701">
    <property type="entry name" value="MFS"/>
</dbReference>
<proteinExistence type="inferred from homology"/>
<dbReference type="PANTHER" id="PTHR23501:SF199">
    <property type="entry name" value="MFS EFFLUX TRANSPORTER INPD-RELATED"/>
    <property type="match status" value="1"/>
</dbReference>
<dbReference type="CDD" id="cd17502">
    <property type="entry name" value="MFS_Azr1_MDR_like"/>
    <property type="match status" value="1"/>
</dbReference>
<dbReference type="VEuPathDB" id="FungiDB:M747DRAFT_306956"/>
<feature type="transmembrane region" description="Helical" evidence="7">
    <location>
        <begin position="469"/>
        <end position="491"/>
    </location>
</feature>
<feature type="transmembrane region" description="Helical" evidence="7">
    <location>
        <begin position="442"/>
        <end position="463"/>
    </location>
</feature>
<dbReference type="PROSITE" id="PS00217">
    <property type="entry name" value="SUGAR_TRANSPORT_2"/>
    <property type="match status" value="1"/>
</dbReference>
<evidence type="ECO:0000256" key="5">
    <source>
        <dbReference type="ARBA" id="ARBA00023136"/>
    </source>
</evidence>
<dbReference type="GO" id="GO:0005886">
    <property type="term" value="C:plasma membrane"/>
    <property type="evidence" value="ECO:0007669"/>
    <property type="project" value="TreeGrafter"/>
</dbReference>
<dbReference type="InterPro" id="IPR005829">
    <property type="entry name" value="Sugar_transporter_CS"/>
</dbReference>
<protein>
    <submittedName>
        <fullName evidence="9">MFS general substrate transporter</fullName>
    </submittedName>
</protein>
<feature type="transmembrane region" description="Helical" evidence="7">
    <location>
        <begin position="178"/>
        <end position="198"/>
    </location>
</feature>
<comment type="similarity">
    <text evidence="2">Belongs to the major facilitator superfamily. TCR/Tet family.</text>
</comment>
<keyword evidence="5 7" id="KW-0472">Membrane</keyword>
<feature type="compositionally biased region" description="Basic and acidic residues" evidence="6">
    <location>
        <begin position="83"/>
        <end position="99"/>
    </location>
</feature>
<evidence type="ECO:0000256" key="3">
    <source>
        <dbReference type="ARBA" id="ARBA00022692"/>
    </source>
</evidence>
<dbReference type="AlphaFoldDB" id="A0A370BT15"/>
<evidence type="ECO:0000256" key="6">
    <source>
        <dbReference type="SAM" id="MobiDB-lite"/>
    </source>
</evidence>
<reference evidence="9 10" key="1">
    <citation type="submission" date="2018-07" db="EMBL/GenBank/DDBJ databases">
        <title>Section-level genome sequencing of Aspergillus section Nigri to investigate inter- and intra-species variation.</title>
        <authorList>
            <consortium name="DOE Joint Genome Institute"/>
            <person name="Vesth T.C."/>
            <person name="Nybo J.L."/>
            <person name="Theobald S."/>
            <person name="Frisvad J.C."/>
            <person name="Larsen T.O."/>
            <person name="Nielsen K.F."/>
            <person name="Hoof J.B."/>
            <person name="Brandl J."/>
            <person name="Salamov A."/>
            <person name="Riley R."/>
            <person name="Gladden J.M."/>
            <person name="Phatale P."/>
            <person name="Nielsen M.T."/>
            <person name="Lyhne E.K."/>
            <person name="Kogle M.E."/>
            <person name="Strasser K."/>
            <person name="McDonnell E."/>
            <person name="Barry K."/>
            <person name="Clum A."/>
            <person name="Chen C."/>
            <person name="Nolan M."/>
            <person name="Sandor L."/>
            <person name="Kuo A."/>
            <person name="Lipzen A."/>
            <person name="Hainaut M."/>
            <person name="Drula E."/>
            <person name="Tsang A."/>
            <person name="Magnuson J.K."/>
            <person name="Henrissat B."/>
            <person name="Wiebenga A."/>
            <person name="Simmons B.A."/>
            <person name="Makela M.R."/>
            <person name="De vries R.P."/>
            <person name="Grigoriev I.V."/>
            <person name="Mortensen U.H."/>
            <person name="Baker S.E."/>
            <person name="Andersen M.R."/>
        </authorList>
    </citation>
    <scope>NUCLEOTIDE SEQUENCE [LARGE SCALE GENOMIC DNA]</scope>
    <source>
        <strain evidence="9 10">ATCC 13496</strain>
    </source>
</reference>
<keyword evidence="3 7" id="KW-0812">Transmembrane</keyword>
<feature type="transmembrane region" description="Helical" evidence="7">
    <location>
        <begin position="151"/>
        <end position="171"/>
    </location>
</feature>
<dbReference type="PANTHER" id="PTHR23501">
    <property type="entry name" value="MAJOR FACILITATOR SUPERFAMILY"/>
    <property type="match status" value="1"/>
</dbReference>
<dbReference type="FunFam" id="1.20.1720.10:FF:000012">
    <property type="entry name" value="MFS toxin efflux pump (AflT)"/>
    <property type="match status" value="1"/>
</dbReference>
<comment type="subcellular location">
    <subcellularLocation>
        <location evidence="1">Membrane</location>
        <topology evidence="1">Multi-pass membrane protein</topology>
    </subcellularLocation>
</comment>
<dbReference type="InterPro" id="IPR020846">
    <property type="entry name" value="MFS_dom"/>
</dbReference>
<gene>
    <name evidence="9" type="ORF">M747DRAFT_306956</name>
</gene>
<feature type="region of interest" description="Disordered" evidence="6">
    <location>
        <begin position="44"/>
        <end position="66"/>
    </location>
</feature>
<organism evidence="9 10">
    <name type="scientific">Aspergillus niger ATCC 13496</name>
    <dbReference type="NCBI Taxonomy" id="1353008"/>
    <lineage>
        <taxon>Eukaryota</taxon>
        <taxon>Fungi</taxon>
        <taxon>Dikarya</taxon>
        <taxon>Ascomycota</taxon>
        <taxon>Pezizomycotina</taxon>
        <taxon>Eurotiomycetes</taxon>
        <taxon>Eurotiomycetidae</taxon>
        <taxon>Eurotiales</taxon>
        <taxon>Aspergillaceae</taxon>
        <taxon>Aspergillus</taxon>
        <taxon>Aspergillus subgen. Circumdati</taxon>
    </lineage>
</organism>
<accession>A0A370BT15</accession>
<dbReference type="Pfam" id="PF07690">
    <property type="entry name" value="MFS_1"/>
    <property type="match status" value="1"/>
</dbReference>
<feature type="transmembrane region" description="Helical" evidence="7">
    <location>
        <begin position="264"/>
        <end position="287"/>
    </location>
</feature>
<name>A0A370BT15_ASPNG</name>
<feature type="compositionally biased region" description="Polar residues" evidence="6">
    <location>
        <begin position="11"/>
        <end position="20"/>
    </location>
</feature>
<evidence type="ECO:0000313" key="10">
    <source>
        <dbReference type="Proteomes" id="UP000253845"/>
    </source>
</evidence>
<feature type="transmembrane region" description="Helical" evidence="7">
    <location>
        <begin position="204"/>
        <end position="225"/>
    </location>
</feature>
<feature type="domain" description="Major facilitator superfamily (MFS) profile" evidence="8">
    <location>
        <begin position="114"/>
        <end position="600"/>
    </location>
</feature>
<dbReference type="SUPFAM" id="SSF103473">
    <property type="entry name" value="MFS general substrate transporter"/>
    <property type="match status" value="1"/>
</dbReference>
<feature type="region of interest" description="Disordered" evidence="6">
    <location>
        <begin position="80"/>
        <end position="102"/>
    </location>
</feature>
<keyword evidence="4 7" id="KW-1133">Transmembrane helix</keyword>
<dbReference type="Gene3D" id="1.20.1720.10">
    <property type="entry name" value="Multidrug resistance protein D"/>
    <property type="match status" value="1"/>
</dbReference>
<dbReference type="GO" id="GO:0022857">
    <property type="term" value="F:transmembrane transporter activity"/>
    <property type="evidence" value="ECO:0007669"/>
    <property type="project" value="InterPro"/>
</dbReference>
<feature type="transmembrane region" description="Helical" evidence="7">
    <location>
        <begin position="379"/>
        <end position="396"/>
    </location>
</feature>
<dbReference type="PROSITE" id="PS50850">
    <property type="entry name" value="MFS"/>
    <property type="match status" value="1"/>
</dbReference>
<sequence>MQVAGPGCSRLATQGVSCNHSKPPGDPIKTIVCIGSTHSVGGPVPMSDTARISGGSFTSPPGRDVELNSFKEASQTRLYPYSSRKEEEGREDEQQRPEREEDTGALTGYKLVLVTVGLCFCIFCTSLDNTIVATAVPRITQQFHSLDDVGWYASAYLLTTCAVTLPFGRLYTFFPIKWVYLSALFVFELGSFICGITPSSLGLILGRAVAGLGGGGLFSGSLLIITQCVPLRRRPAFSGFIMSIFAVASVIAPLMGGAFTDHISWRWCFYINLPFGLVSAVVIFFTFQTTKPVVQASLREKAAGLDPLGTATFLPAIVCLLLATQWGGAQYPWGDGRIIALFTLFGVLLACFVGLQLWARERATLPPRLLRGRNIWGSALYGFCLNGAMFTFVYYLPIWFQAVQGTSATESGIRNLPLVISNVIFAIISGVLVSATGYFGPFMLLSAAMASIAAGLLSMLHPSSGAGEWIGYQVLLGSSIGMGFQLPVFVVQTTLASTDIPTATALMTFIQLLGGAIFVSVAQNVFRNQLAADIRAALPMLDPKAVINAGPTSLRAMYSGETLTTLVAMYNDAVVHTFYLAIGLAAASFLAATVIQWRPSPKSISHPDSS</sequence>
<evidence type="ECO:0000256" key="2">
    <source>
        <dbReference type="ARBA" id="ARBA00007520"/>
    </source>
</evidence>
<evidence type="ECO:0000313" key="9">
    <source>
        <dbReference type="EMBL" id="RDH18617.1"/>
    </source>
</evidence>
<evidence type="ECO:0000256" key="1">
    <source>
        <dbReference type="ARBA" id="ARBA00004141"/>
    </source>
</evidence>
<evidence type="ECO:0000256" key="7">
    <source>
        <dbReference type="SAM" id="Phobius"/>
    </source>
</evidence>
<feature type="region of interest" description="Disordered" evidence="6">
    <location>
        <begin position="1"/>
        <end position="21"/>
    </location>
</feature>